<evidence type="ECO:0000313" key="1">
    <source>
        <dbReference type="EMBL" id="PBK79219.1"/>
    </source>
</evidence>
<dbReference type="STRING" id="47427.A0A2H3C830"/>
<dbReference type="AlphaFoldDB" id="A0A2H3C830"/>
<protein>
    <submittedName>
        <fullName evidence="1">Uncharacterized protein</fullName>
    </submittedName>
</protein>
<sequence length="202" mass="22577">MRSFESVELCSLLWHSCHARLSSPVPCSVDSTTALACPGMQRCSPWVRSPSQLPSLSHSLNRLRASVLHCHWERSENQILPIHAGFVLEDIIFGFFPLGAPIVEAIGCKILLETYWASSYKHWGCGCCSRVHGLHDLNIAHRDAFISIHYPPIVSVPSSLRVSRPMVKRYTKTHAVSMCHLDLDAETMVSESAKTTHTSIRM</sequence>
<dbReference type="InParanoid" id="A0A2H3C830"/>
<accession>A0A2H3C830</accession>
<reference evidence="2" key="1">
    <citation type="journal article" date="2017" name="Nat. Ecol. Evol.">
        <title>Genome expansion and lineage-specific genetic innovations in the forest pathogenic fungi Armillaria.</title>
        <authorList>
            <person name="Sipos G."/>
            <person name="Prasanna A.N."/>
            <person name="Walter M.C."/>
            <person name="O'Connor E."/>
            <person name="Balint B."/>
            <person name="Krizsan K."/>
            <person name="Kiss B."/>
            <person name="Hess J."/>
            <person name="Varga T."/>
            <person name="Slot J."/>
            <person name="Riley R."/>
            <person name="Boka B."/>
            <person name="Rigling D."/>
            <person name="Barry K."/>
            <person name="Lee J."/>
            <person name="Mihaltcheva S."/>
            <person name="LaButti K."/>
            <person name="Lipzen A."/>
            <person name="Waldron R."/>
            <person name="Moloney N.M."/>
            <person name="Sperisen C."/>
            <person name="Kredics L."/>
            <person name="Vagvoelgyi C."/>
            <person name="Patrignani A."/>
            <person name="Fitzpatrick D."/>
            <person name="Nagy I."/>
            <person name="Doyle S."/>
            <person name="Anderson J.B."/>
            <person name="Grigoriev I.V."/>
            <person name="Gueldener U."/>
            <person name="Muensterkoetter M."/>
            <person name="Nagy L.G."/>
        </authorList>
    </citation>
    <scope>NUCLEOTIDE SEQUENCE [LARGE SCALE GENOMIC DNA]</scope>
    <source>
        <strain evidence="2">Ar21-2</strain>
    </source>
</reference>
<proteinExistence type="predicted"/>
<dbReference type="EMBL" id="KZ293799">
    <property type="protein sequence ID" value="PBK79219.1"/>
    <property type="molecule type" value="Genomic_DNA"/>
</dbReference>
<organism evidence="1 2">
    <name type="scientific">Armillaria gallica</name>
    <name type="common">Bulbous honey fungus</name>
    <name type="synonym">Armillaria bulbosa</name>
    <dbReference type="NCBI Taxonomy" id="47427"/>
    <lineage>
        <taxon>Eukaryota</taxon>
        <taxon>Fungi</taxon>
        <taxon>Dikarya</taxon>
        <taxon>Basidiomycota</taxon>
        <taxon>Agaricomycotina</taxon>
        <taxon>Agaricomycetes</taxon>
        <taxon>Agaricomycetidae</taxon>
        <taxon>Agaricales</taxon>
        <taxon>Marasmiineae</taxon>
        <taxon>Physalacriaceae</taxon>
        <taxon>Armillaria</taxon>
    </lineage>
</organism>
<keyword evidence="2" id="KW-1185">Reference proteome</keyword>
<evidence type="ECO:0000313" key="2">
    <source>
        <dbReference type="Proteomes" id="UP000217790"/>
    </source>
</evidence>
<dbReference type="Proteomes" id="UP000217790">
    <property type="component" value="Unassembled WGS sequence"/>
</dbReference>
<gene>
    <name evidence="1" type="ORF">ARMGADRAFT_175857</name>
</gene>
<name>A0A2H3C830_ARMGA</name>